<comment type="caution">
    <text evidence="2">The sequence shown here is derived from an EMBL/GenBank/DDBJ whole genome shotgun (WGS) entry which is preliminary data.</text>
</comment>
<dbReference type="AlphaFoldDB" id="A0A2I0JRL3"/>
<proteinExistence type="predicted"/>
<keyword evidence="3" id="KW-1185">Reference proteome</keyword>
<evidence type="ECO:0000313" key="3">
    <source>
        <dbReference type="Proteomes" id="UP000233551"/>
    </source>
</evidence>
<feature type="non-terminal residue" evidence="2">
    <location>
        <position position="1"/>
    </location>
</feature>
<evidence type="ECO:0000256" key="1">
    <source>
        <dbReference type="SAM" id="MobiDB-lite"/>
    </source>
</evidence>
<feature type="region of interest" description="Disordered" evidence="1">
    <location>
        <begin position="44"/>
        <end position="65"/>
    </location>
</feature>
<gene>
    <name evidence="2" type="ORF">CRG98_021505</name>
</gene>
<evidence type="ECO:0000313" key="2">
    <source>
        <dbReference type="EMBL" id="PKI58126.1"/>
    </source>
</evidence>
<accession>A0A2I0JRL3</accession>
<organism evidence="2 3">
    <name type="scientific">Punica granatum</name>
    <name type="common">Pomegranate</name>
    <dbReference type="NCBI Taxonomy" id="22663"/>
    <lineage>
        <taxon>Eukaryota</taxon>
        <taxon>Viridiplantae</taxon>
        <taxon>Streptophyta</taxon>
        <taxon>Embryophyta</taxon>
        <taxon>Tracheophyta</taxon>
        <taxon>Spermatophyta</taxon>
        <taxon>Magnoliopsida</taxon>
        <taxon>eudicotyledons</taxon>
        <taxon>Gunneridae</taxon>
        <taxon>Pentapetalae</taxon>
        <taxon>rosids</taxon>
        <taxon>malvids</taxon>
        <taxon>Myrtales</taxon>
        <taxon>Lythraceae</taxon>
        <taxon>Punica</taxon>
    </lineage>
</organism>
<feature type="compositionally biased region" description="Basic and acidic residues" evidence="1">
    <location>
        <begin position="44"/>
        <end position="57"/>
    </location>
</feature>
<reference evidence="2 3" key="1">
    <citation type="submission" date="2017-11" db="EMBL/GenBank/DDBJ databases">
        <title>De-novo sequencing of pomegranate (Punica granatum L.) genome.</title>
        <authorList>
            <person name="Akparov Z."/>
            <person name="Amiraslanov A."/>
            <person name="Hajiyeva S."/>
            <person name="Abbasov M."/>
            <person name="Kaur K."/>
            <person name="Hamwieh A."/>
            <person name="Solovyev V."/>
            <person name="Salamov A."/>
            <person name="Braich B."/>
            <person name="Kosarev P."/>
            <person name="Mahmoud A."/>
            <person name="Hajiyev E."/>
            <person name="Babayeva S."/>
            <person name="Izzatullayeva V."/>
            <person name="Mammadov A."/>
            <person name="Mammadov A."/>
            <person name="Sharifova S."/>
            <person name="Ojaghi J."/>
            <person name="Eynullazada K."/>
            <person name="Bayramov B."/>
            <person name="Abdulazimova A."/>
            <person name="Shahmuradov I."/>
        </authorList>
    </citation>
    <scope>NUCLEOTIDE SEQUENCE [LARGE SCALE GENOMIC DNA]</scope>
    <source>
        <strain evidence="3">cv. AG2017</strain>
        <tissue evidence="2">Leaf</tissue>
    </source>
</reference>
<name>A0A2I0JRL3_PUNGR</name>
<dbReference type="Proteomes" id="UP000233551">
    <property type="component" value="Unassembled WGS sequence"/>
</dbReference>
<protein>
    <submittedName>
        <fullName evidence="2">Uncharacterized protein</fullName>
    </submittedName>
</protein>
<sequence>TGLGRRTFVPAAHWRCMCDREKNRNLPGKNERRKLKRKDVVRAADRLHPTPGDHEAQPKGVRVVQRESRLSCGSVRGVERMRDVSRGFEEREASCGSLEMGKLWASYRSS</sequence>
<dbReference type="EMBL" id="PGOL01001441">
    <property type="protein sequence ID" value="PKI58126.1"/>
    <property type="molecule type" value="Genomic_DNA"/>
</dbReference>